<dbReference type="PATRIC" id="fig|69014.16.peg.482"/>
<keyword evidence="2" id="KW-1185">Reference proteome</keyword>
<dbReference type="SUPFAM" id="SSF101898">
    <property type="entry name" value="NHL repeat"/>
    <property type="match status" value="1"/>
</dbReference>
<dbReference type="KEGG" id="tko:TK0491"/>
<dbReference type="PANTHER" id="PTHR42754">
    <property type="entry name" value="ENDOGLUCANASE"/>
    <property type="match status" value="1"/>
</dbReference>
<evidence type="ECO:0000313" key="1">
    <source>
        <dbReference type="EMBL" id="BAD84680.1"/>
    </source>
</evidence>
<dbReference type="InParanoid" id="Q5JD77"/>
<proteinExistence type="predicted"/>
<gene>
    <name evidence="1" type="ordered locus">TK0491</name>
</gene>
<accession>Q5JD77</accession>
<dbReference type="Gene3D" id="2.120.10.30">
    <property type="entry name" value="TolB, C-terminal domain"/>
    <property type="match status" value="1"/>
</dbReference>
<name>Q5JD77_THEKO</name>
<dbReference type="AlphaFoldDB" id="Q5JD77"/>
<dbReference type="Proteomes" id="UP000000536">
    <property type="component" value="Chromosome"/>
</dbReference>
<evidence type="ECO:0000313" key="2">
    <source>
        <dbReference type="Proteomes" id="UP000000536"/>
    </source>
</evidence>
<reference evidence="1 2" key="1">
    <citation type="journal article" date="2005" name="Genome Res.">
        <title>Complete genome sequence of the hyperthermophilic archaeon Thermococcus kodakaraensis KOD1 and comparison with Pyrococcus genomes.</title>
        <authorList>
            <person name="Fukui T."/>
            <person name="Atomi H."/>
            <person name="Kanai T."/>
            <person name="Matsumi R."/>
            <person name="Fujiwara S."/>
            <person name="Imanaka T."/>
        </authorList>
    </citation>
    <scope>NUCLEOTIDE SEQUENCE [LARGE SCALE GENOMIC DNA]</scope>
    <source>
        <strain evidence="2">ATCC BAA-918 / JCM 12380 / KOD1</strain>
    </source>
</reference>
<dbReference type="InterPro" id="IPR011042">
    <property type="entry name" value="6-blade_b-propeller_TolB-like"/>
</dbReference>
<dbReference type="PANTHER" id="PTHR42754:SF1">
    <property type="entry name" value="LIPOPROTEIN"/>
    <property type="match status" value="1"/>
</dbReference>
<sequence>MIKWAKTYWKGGVASISLTRGGDMIAAGVAEKELHFLAEYGPRRVILSGGFVARLGRDGSLKWFRIIPKVTITDAEVTGNGEVVLVGVTREPRSMMLGVILKFDGNGNFLWGRRFNGGVLDSFNALTTTRDGGTVVVGETRSFGAGVSDALVLRLDGDGNFVWWGTYGGKLWDGAESVAIDREGRIVVAGYTYSFSEGPSNAWLLWLDNEGDVLLGKTYGTESLEKAVKIALTPEGDPVVVGKTYVPIKSRHDAWAIRLDGEGEPEWGLRFPGMEAVDIAVSPSGDLVVAMEDFELAGIGSTGEPLWGERLKLKMDGGLRTVLADEHVLVGGGALWGIGEAFIASIQPEGEPPAVLDWNPEVKESECTVFRAYANGEACFKATPVGRFTEVRLKPVEFKPDVFSSFEEFAESSYVRR</sequence>
<dbReference type="PhylomeDB" id="Q5JD77"/>
<dbReference type="HOGENOM" id="CLU_656606_0_0_2"/>
<dbReference type="STRING" id="69014.TK0491"/>
<dbReference type="EnsemblBacteria" id="BAD84680">
    <property type="protein sequence ID" value="BAD84680"/>
    <property type="gene ID" value="TK0491"/>
</dbReference>
<dbReference type="eggNOG" id="arCOG02559">
    <property type="taxonomic scope" value="Archaea"/>
</dbReference>
<protein>
    <submittedName>
        <fullName evidence="1">Uncharacterized protein</fullName>
    </submittedName>
</protein>
<dbReference type="EMBL" id="AP006878">
    <property type="protein sequence ID" value="BAD84680.1"/>
    <property type="molecule type" value="Genomic_DNA"/>
</dbReference>
<organism evidence="1 2">
    <name type="scientific">Thermococcus kodakarensis (strain ATCC BAA-918 / JCM 12380 / KOD1)</name>
    <name type="common">Pyrococcus kodakaraensis (strain KOD1)</name>
    <dbReference type="NCBI Taxonomy" id="69014"/>
    <lineage>
        <taxon>Archaea</taxon>
        <taxon>Methanobacteriati</taxon>
        <taxon>Methanobacteriota</taxon>
        <taxon>Thermococci</taxon>
        <taxon>Thermococcales</taxon>
        <taxon>Thermococcaceae</taxon>
        <taxon>Thermococcus</taxon>
    </lineage>
</organism>